<feature type="signal peptide" evidence="1">
    <location>
        <begin position="1"/>
        <end position="22"/>
    </location>
</feature>
<evidence type="ECO:0000256" key="1">
    <source>
        <dbReference type="SAM" id="SignalP"/>
    </source>
</evidence>
<reference evidence="2 3" key="1">
    <citation type="submission" date="2013-11" db="EMBL/GenBank/DDBJ databases">
        <title>Genome sequencing of Stegodyphus mimosarum.</title>
        <authorList>
            <person name="Bechsgaard J."/>
        </authorList>
    </citation>
    <scope>NUCLEOTIDE SEQUENCE [LARGE SCALE GENOMIC DNA]</scope>
</reference>
<protein>
    <recommendedName>
        <fullName evidence="4">Prokineticin domain-containing protein</fullName>
    </recommendedName>
</protein>
<feature type="chain" id="PRO_5001829672" description="Prokineticin domain-containing protein" evidence="1">
    <location>
        <begin position="23"/>
        <end position="89"/>
    </location>
</feature>
<gene>
    <name evidence="2" type="ORF">X975_10256</name>
</gene>
<name>A0A087TJ04_STEMI</name>
<dbReference type="Proteomes" id="UP000054359">
    <property type="component" value="Unassembled WGS sequence"/>
</dbReference>
<evidence type="ECO:0000313" key="2">
    <source>
        <dbReference type="EMBL" id="KFM65093.1"/>
    </source>
</evidence>
<sequence length="89" mass="9719">MKQSTTFFVLLIGLFLCQIVLSKSCGKNSDCTSTQCCLLRDGSSRCRLLARKGNECSPNEKTPNAIYSSSCPCRGNMVCVDEGGRQVCR</sequence>
<accession>A0A087TJ04</accession>
<proteinExistence type="predicted"/>
<dbReference type="Gene3D" id="2.10.80.10">
    <property type="entry name" value="Lipase, subunit A"/>
    <property type="match status" value="1"/>
</dbReference>
<organism evidence="2 3">
    <name type="scientific">Stegodyphus mimosarum</name>
    <name type="common">African social velvet spider</name>
    <dbReference type="NCBI Taxonomy" id="407821"/>
    <lineage>
        <taxon>Eukaryota</taxon>
        <taxon>Metazoa</taxon>
        <taxon>Ecdysozoa</taxon>
        <taxon>Arthropoda</taxon>
        <taxon>Chelicerata</taxon>
        <taxon>Arachnida</taxon>
        <taxon>Araneae</taxon>
        <taxon>Araneomorphae</taxon>
        <taxon>Entelegynae</taxon>
        <taxon>Eresoidea</taxon>
        <taxon>Eresidae</taxon>
        <taxon>Stegodyphus</taxon>
    </lineage>
</organism>
<evidence type="ECO:0000313" key="3">
    <source>
        <dbReference type="Proteomes" id="UP000054359"/>
    </source>
</evidence>
<feature type="non-terminal residue" evidence="2">
    <location>
        <position position="89"/>
    </location>
</feature>
<evidence type="ECO:0008006" key="4">
    <source>
        <dbReference type="Google" id="ProtNLM"/>
    </source>
</evidence>
<dbReference type="AlphaFoldDB" id="A0A087TJ04"/>
<keyword evidence="3" id="KW-1185">Reference proteome</keyword>
<keyword evidence="1" id="KW-0732">Signal</keyword>
<dbReference type="OrthoDB" id="10281191at2759"/>
<dbReference type="EMBL" id="KK115423">
    <property type="protein sequence ID" value="KFM65093.1"/>
    <property type="molecule type" value="Genomic_DNA"/>
</dbReference>